<dbReference type="Gramene" id="PRQ58976">
    <property type="protein sequence ID" value="PRQ58976"/>
    <property type="gene ID" value="RchiOBHm_Chr1g0365101"/>
</dbReference>
<accession>A0A2P6SJX7</accession>
<proteinExistence type="predicted"/>
<dbReference type="OMA" id="PEMETNY"/>
<organism evidence="7 8">
    <name type="scientific">Rosa chinensis</name>
    <name type="common">China rose</name>
    <dbReference type="NCBI Taxonomy" id="74649"/>
    <lineage>
        <taxon>Eukaryota</taxon>
        <taxon>Viridiplantae</taxon>
        <taxon>Streptophyta</taxon>
        <taxon>Embryophyta</taxon>
        <taxon>Tracheophyta</taxon>
        <taxon>Spermatophyta</taxon>
        <taxon>Magnoliopsida</taxon>
        <taxon>eudicotyledons</taxon>
        <taxon>Gunneridae</taxon>
        <taxon>Pentapetalae</taxon>
        <taxon>rosids</taxon>
        <taxon>fabids</taxon>
        <taxon>Rosales</taxon>
        <taxon>Rosaceae</taxon>
        <taxon>Rosoideae</taxon>
        <taxon>Rosoideae incertae sedis</taxon>
        <taxon>Rosa</taxon>
    </lineage>
</organism>
<name>A0A2P6SJX7_ROSCH</name>
<dbReference type="AlphaFoldDB" id="A0A2P6SJX7"/>
<dbReference type="Pfam" id="PF12819">
    <property type="entry name" value="Malectin_like"/>
    <property type="match status" value="1"/>
</dbReference>
<keyword evidence="2" id="KW-0812">Transmembrane</keyword>
<keyword evidence="3" id="KW-0732">Signal</keyword>
<gene>
    <name evidence="7" type="ORF">RchiOBHm_Chr1g0365101</name>
</gene>
<reference evidence="7 8" key="1">
    <citation type="journal article" date="2018" name="Nat. Genet.">
        <title>The Rosa genome provides new insights in the design of modern roses.</title>
        <authorList>
            <person name="Bendahmane M."/>
        </authorList>
    </citation>
    <scope>NUCLEOTIDE SEQUENCE [LARGE SCALE GENOMIC DNA]</scope>
    <source>
        <strain evidence="8">cv. Old Blush</strain>
    </source>
</reference>
<dbReference type="InterPro" id="IPR024788">
    <property type="entry name" value="Malectin-like_Carb-bd_dom"/>
</dbReference>
<protein>
    <submittedName>
        <fullName evidence="7">Putative non-specific serine/threonine protein kinase</fullName>
        <ecNumber evidence="7">2.7.11.1</ecNumber>
    </submittedName>
</protein>
<evidence type="ECO:0000313" key="7">
    <source>
        <dbReference type="EMBL" id="PRQ58976.1"/>
    </source>
</evidence>
<dbReference type="PANTHER" id="PTHR45631">
    <property type="entry name" value="OS07G0107800 PROTEIN-RELATED"/>
    <property type="match status" value="1"/>
</dbReference>
<comment type="subcellular location">
    <subcellularLocation>
        <location evidence="1">Membrane</location>
        <topology evidence="1">Single-pass membrane protein</topology>
    </subcellularLocation>
</comment>
<comment type="caution">
    <text evidence="7">The sequence shown here is derived from an EMBL/GenBank/DDBJ whole genome shotgun (WGS) entry which is preliminary data.</text>
</comment>
<keyword evidence="7" id="KW-0418">Kinase</keyword>
<dbReference type="OrthoDB" id="2017114at2759"/>
<dbReference type="GO" id="GO:0004674">
    <property type="term" value="F:protein serine/threonine kinase activity"/>
    <property type="evidence" value="ECO:0007669"/>
    <property type="project" value="UniProtKB-KW"/>
</dbReference>
<evidence type="ECO:0000259" key="6">
    <source>
        <dbReference type="Pfam" id="PF12819"/>
    </source>
</evidence>
<keyword evidence="5" id="KW-0472">Membrane</keyword>
<dbReference type="EMBL" id="PDCK01000039">
    <property type="protein sequence ID" value="PRQ58976.1"/>
    <property type="molecule type" value="Genomic_DNA"/>
</dbReference>
<feature type="domain" description="Malectin-like" evidence="6">
    <location>
        <begin position="2"/>
        <end position="285"/>
    </location>
</feature>
<sequence length="326" mass="35950">MNTLRSFPNRTPQNCYALPVDKQTVRYLIRVGFYYGNYDGLSNPPSFDIHIDGQKWSTVKTSTLGEGPMYHEALYETQGLGSISLCVVQVKDGGVPFISSIEAVPLLAPFNPLYSKMETNNTFDLVSRINFGGDEIRFTGLLSENYNRIWTRGTTPPNCNEVSTLPDILSPENDPPISVLRTAIESIDLTHPITLPVSLSQTTPQSAYFVLYFTETTSLPKPGDTRIIQININGQMKSTVTLEFTKCKVITLYPVIVEGTTINVTLASASSSTLPPIISAMEVFTRVDHEKSSSPPPASPASHGTRGTSFVRTFILFLVFGCFFHC</sequence>
<dbReference type="STRING" id="74649.A0A2P6SJX7"/>
<dbReference type="GO" id="GO:0016020">
    <property type="term" value="C:membrane"/>
    <property type="evidence" value="ECO:0007669"/>
    <property type="project" value="UniProtKB-SubCell"/>
</dbReference>
<evidence type="ECO:0000256" key="2">
    <source>
        <dbReference type="ARBA" id="ARBA00022692"/>
    </source>
</evidence>
<evidence type="ECO:0000313" key="8">
    <source>
        <dbReference type="Proteomes" id="UP000238479"/>
    </source>
</evidence>
<evidence type="ECO:0000256" key="1">
    <source>
        <dbReference type="ARBA" id="ARBA00004167"/>
    </source>
</evidence>
<dbReference type="PANTHER" id="PTHR45631:SF44">
    <property type="entry name" value="CARBOHYDRATE-BINDING PROTEIN OF THE ER PROTEIN"/>
    <property type="match status" value="1"/>
</dbReference>
<evidence type="ECO:0000256" key="3">
    <source>
        <dbReference type="ARBA" id="ARBA00022729"/>
    </source>
</evidence>
<keyword evidence="7" id="KW-0723">Serine/threonine-protein kinase</keyword>
<evidence type="ECO:0000256" key="4">
    <source>
        <dbReference type="ARBA" id="ARBA00022989"/>
    </source>
</evidence>
<keyword evidence="4" id="KW-1133">Transmembrane helix</keyword>
<keyword evidence="7" id="KW-0808">Transferase</keyword>
<keyword evidence="8" id="KW-1185">Reference proteome</keyword>
<evidence type="ECO:0000256" key="5">
    <source>
        <dbReference type="ARBA" id="ARBA00023136"/>
    </source>
</evidence>
<dbReference type="Proteomes" id="UP000238479">
    <property type="component" value="Chromosome 1"/>
</dbReference>
<dbReference type="EC" id="2.7.11.1" evidence="7"/>